<proteinExistence type="predicted"/>
<keyword evidence="2" id="KW-1185">Reference proteome</keyword>
<evidence type="ECO:0000313" key="1">
    <source>
        <dbReference type="EMBL" id="SDK87367.1"/>
    </source>
</evidence>
<dbReference type="Proteomes" id="UP000199213">
    <property type="component" value="Unassembled WGS sequence"/>
</dbReference>
<evidence type="ECO:0000313" key="2">
    <source>
        <dbReference type="Proteomes" id="UP000199213"/>
    </source>
</evidence>
<gene>
    <name evidence="1" type="ORF">SAMN04487820_11512</name>
</gene>
<organism evidence="1 2">
    <name type="scientific">Actinopolyspora mzabensis</name>
    <dbReference type="NCBI Taxonomy" id="995066"/>
    <lineage>
        <taxon>Bacteria</taxon>
        <taxon>Bacillati</taxon>
        <taxon>Actinomycetota</taxon>
        <taxon>Actinomycetes</taxon>
        <taxon>Actinopolysporales</taxon>
        <taxon>Actinopolysporaceae</taxon>
        <taxon>Actinopolyspora</taxon>
    </lineage>
</organism>
<protein>
    <submittedName>
        <fullName evidence="1">Uncharacterized protein</fullName>
    </submittedName>
</protein>
<name>A0A1G9FGA4_ACTMZ</name>
<dbReference type="EMBL" id="FNFM01000015">
    <property type="protein sequence ID" value="SDK87367.1"/>
    <property type="molecule type" value="Genomic_DNA"/>
</dbReference>
<reference evidence="2" key="1">
    <citation type="submission" date="2016-10" db="EMBL/GenBank/DDBJ databases">
        <authorList>
            <person name="Varghese N."/>
            <person name="Submissions S."/>
        </authorList>
    </citation>
    <scope>NUCLEOTIDE SEQUENCE [LARGE SCALE GENOMIC DNA]</scope>
    <source>
        <strain evidence="2">DSM 45460</strain>
    </source>
</reference>
<sequence length="77" mass="8614">MRTNVRIDSATRERLARIAERDYGGASPDETVARPAFEHASFAALARLSDEEPREYRAEQHALAETDVTVSDVHDSE</sequence>
<accession>A0A1G9FGA4</accession>
<dbReference type="AlphaFoldDB" id="A0A1G9FGA4"/>
<dbReference type="OrthoDB" id="5195479at2"/>
<dbReference type="RefSeq" id="WP_092632353.1">
    <property type="nucleotide sequence ID" value="NZ_FNFM01000015.1"/>
</dbReference>